<dbReference type="InParanoid" id="F1ZCY8"/>
<dbReference type="eggNOG" id="COG1309">
    <property type="taxonomic scope" value="Bacteria"/>
</dbReference>
<dbReference type="HOGENOM" id="CLU_069356_12_4_5"/>
<dbReference type="STRING" id="983920.Y88_3835"/>
<dbReference type="Proteomes" id="UP000004728">
    <property type="component" value="Unassembled WGS sequence"/>
</dbReference>
<dbReference type="InterPro" id="IPR009057">
    <property type="entry name" value="Homeodomain-like_sf"/>
</dbReference>
<evidence type="ECO:0000256" key="1">
    <source>
        <dbReference type="ARBA" id="ARBA00023125"/>
    </source>
</evidence>
<sequence>MPPSGSHSATNGGSHNAAASHDAAERRREILEIAAQLFAERGYRGTSIRHIAEKVGMLPGSLYYHIRSKEELFVDIHDRALNETAGRIEAAIAPFTDPWERLEAACAEMLDIQLNPASLTLPIMNNLRSVPDEITDALVRKRDEFEMIFRRLVDALPLEDGIDRSIYRILLLRLLNTADGWYREGRLTRREIAGQIVRIFRHTS</sequence>
<dbReference type="EMBL" id="AEWJ01000065">
    <property type="protein sequence ID" value="EGD57525.1"/>
    <property type="molecule type" value="Genomic_DNA"/>
</dbReference>
<feature type="region of interest" description="Disordered" evidence="3">
    <location>
        <begin position="1"/>
        <end position="23"/>
    </location>
</feature>
<proteinExistence type="predicted"/>
<evidence type="ECO:0000256" key="2">
    <source>
        <dbReference type="PROSITE-ProRule" id="PRU00335"/>
    </source>
</evidence>
<dbReference type="OrthoDB" id="9795242at2"/>
<feature type="DNA-binding region" description="H-T-H motif" evidence="2">
    <location>
        <begin position="47"/>
        <end position="66"/>
    </location>
</feature>
<evidence type="ECO:0000313" key="6">
    <source>
        <dbReference type="Proteomes" id="UP000004728"/>
    </source>
</evidence>
<dbReference type="RefSeq" id="WP_008071236.1">
    <property type="nucleotide sequence ID" value="NZ_AQWK01000004.1"/>
</dbReference>
<dbReference type="Pfam" id="PF17932">
    <property type="entry name" value="TetR_C_24"/>
    <property type="match status" value="1"/>
</dbReference>
<dbReference type="PRINTS" id="PR00455">
    <property type="entry name" value="HTHTETR"/>
</dbReference>
<dbReference type="AlphaFoldDB" id="F1ZCY8"/>
<dbReference type="InterPro" id="IPR041490">
    <property type="entry name" value="KstR2_TetR_C"/>
</dbReference>
<keyword evidence="6" id="KW-1185">Reference proteome</keyword>
<organism evidence="5 6">
    <name type="scientific">Novosphingobium nitrogenifigens DSM 19370</name>
    <dbReference type="NCBI Taxonomy" id="983920"/>
    <lineage>
        <taxon>Bacteria</taxon>
        <taxon>Pseudomonadati</taxon>
        <taxon>Pseudomonadota</taxon>
        <taxon>Alphaproteobacteria</taxon>
        <taxon>Sphingomonadales</taxon>
        <taxon>Sphingomonadaceae</taxon>
        <taxon>Novosphingobium</taxon>
    </lineage>
</organism>
<protein>
    <submittedName>
        <fullName evidence="5">TetR-family transcriptional regulator</fullName>
    </submittedName>
</protein>
<dbReference type="GO" id="GO:0000976">
    <property type="term" value="F:transcription cis-regulatory region binding"/>
    <property type="evidence" value="ECO:0007669"/>
    <property type="project" value="TreeGrafter"/>
</dbReference>
<evidence type="ECO:0000259" key="4">
    <source>
        <dbReference type="PROSITE" id="PS50977"/>
    </source>
</evidence>
<dbReference type="InterPro" id="IPR050109">
    <property type="entry name" value="HTH-type_TetR-like_transc_reg"/>
</dbReference>
<dbReference type="InterPro" id="IPR001647">
    <property type="entry name" value="HTH_TetR"/>
</dbReference>
<accession>F1ZCY8</accession>
<dbReference type="PANTHER" id="PTHR30055:SF226">
    <property type="entry name" value="HTH-TYPE TRANSCRIPTIONAL REGULATOR PKSA"/>
    <property type="match status" value="1"/>
</dbReference>
<feature type="domain" description="HTH tetR-type" evidence="4">
    <location>
        <begin position="24"/>
        <end position="84"/>
    </location>
</feature>
<dbReference type="Gene3D" id="1.10.357.10">
    <property type="entry name" value="Tetracycline Repressor, domain 2"/>
    <property type="match status" value="1"/>
</dbReference>
<comment type="caution">
    <text evidence="5">The sequence shown here is derived from an EMBL/GenBank/DDBJ whole genome shotgun (WGS) entry which is preliminary data.</text>
</comment>
<keyword evidence="1 2" id="KW-0238">DNA-binding</keyword>
<evidence type="ECO:0000256" key="3">
    <source>
        <dbReference type="SAM" id="MobiDB-lite"/>
    </source>
</evidence>
<evidence type="ECO:0000313" key="5">
    <source>
        <dbReference type="EMBL" id="EGD57525.1"/>
    </source>
</evidence>
<dbReference type="GO" id="GO:0003700">
    <property type="term" value="F:DNA-binding transcription factor activity"/>
    <property type="evidence" value="ECO:0007669"/>
    <property type="project" value="TreeGrafter"/>
</dbReference>
<dbReference type="SUPFAM" id="SSF46689">
    <property type="entry name" value="Homeodomain-like"/>
    <property type="match status" value="1"/>
</dbReference>
<dbReference type="Pfam" id="PF00440">
    <property type="entry name" value="TetR_N"/>
    <property type="match status" value="1"/>
</dbReference>
<feature type="compositionally biased region" description="Polar residues" evidence="3">
    <location>
        <begin position="1"/>
        <end position="14"/>
    </location>
</feature>
<reference evidence="5 6" key="1">
    <citation type="journal article" date="2012" name="J. Bacteriol.">
        <title>Draft Genome Sequence of Novosphingobium nitrogenifigens Y88T.</title>
        <authorList>
            <person name="Strabala T.J."/>
            <person name="Macdonald L."/>
            <person name="Liu V."/>
            <person name="Smit A.M."/>
        </authorList>
    </citation>
    <scope>NUCLEOTIDE SEQUENCE [LARGE SCALE GENOMIC DNA]</scope>
    <source>
        <strain evidence="5 6">DSM 19370</strain>
    </source>
</reference>
<dbReference type="PROSITE" id="PS50977">
    <property type="entry name" value="HTH_TETR_2"/>
    <property type="match status" value="1"/>
</dbReference>
<name>F1ZCY8_9SPHN</name>
<gene>
    <name evidence="5" type="ORF">Y88_3835</name>
</gene>
<dbReference type="PANTHER" id="PTHR30055">
    <property type="entry name" value="HTH-TYPE TRANSCRIPTIONAL REGULATOR RUTR"/>
    <property type="match status" value="1"/>
</dbReference>